<reference evidence="6 7" key="1">
    <citation type="journal article" date="2015" name="Genome Biol. Evol.">
        <title>Comparative Genomics of a Bacterivorous Green Alga Reveals Evolutionary Causalities and Consequences of Phago-Mixotrophic Mode of Nutrition.</title>
        <authorList>
            <person name="Burns J.A."/>
            <person name="Paasch A."/>
            <person name="Narechania A."/>
            <person name="Kim E."/>
        </authorList>
    </citation>
    <scope>NUCLEOTIDE SEQUENCE [LARGE SCALE GENOMIC DNA]</scope>
    <source>
        <strain evidence="6 7">PLY_AMNH</strain>
    </source>
</reference>
<protein>
    <recommendedName>
        <fullName evidence="5">RRM domain-containing protein</fullName>
    </recommendedName>
</protein>
<organism evidence="6 7">
    <name type="scientific">Cymbomonas tetramitiformis</name>
    <dbReference type="NCBI Taxonomy" id="36881"/>
    <lineage>
        <taxon>Eukaryota</taxon>
        <taxon>Viridiplantae</taxon>
        <taxon>Chlorophyta</taxon>
        <taxon>Pyramimonadophyceae</taxon>
        <taxon>Pyramimonadales</taxon>
        <taxon>Pyramimonadaceae</taxon>
        <taxon>Cymbomonas</taxon>
    </lineage>
</organism>
<evidence type="ECO:0000259" key="5">
    <source>
        <dbReference type="PROSITE" id="PS50102"/>
    </source>
</evidence>
<feature type="compositionally biased region" description="Acidic residues" evidence="4">
    <location>
        <begin position="10"/>
        <end position="24"/>
    </location>
</feature>
<dbReference type="PANTHER" id="PTHR23236:SF119">
    <property type="entry name" value="NUCLEAR RNA-BINDING PROTEIN SART-3"/>
    <property type="match status" value="1"/>
</dbReference>
<dbReference type="InterPro" id="IPR035979">
    <property type="entry name" value="RBD_domain_sf"/>
</dbReference>
<evidence type="ECO:0000256" key="2">
    <source>
        <dbReference type="ARBA" id="ARBA00022884"/>
    </source>
</evidence>
<dbReference type="PANTHER" id="PTHR23236">
    <property type="entry name" value="EUKARYOTIC TRANSLATION INITIATION FACTOR 4B/4H"/>
    <property type="match status" value="1"/>
</dbReference>
<evidence type="ECO:0000313" key="7">
    <source>
        <dbReference type="Proteomes" id="UP001190700"/>
    </source>
</evidence>
<comment type="caution">
    <text evidence="6">The sequence shown here is derived from an EMBL/GenBank/DDBJ whole genome shotgun (WGS) entry which is preliminary data.</text>
</comment>
<evidence type="ECO:0000256" key="3">
    <source>
        <dbReference type="PROSITE-ProRule" id="PRU00176"/>
    </source>
</evidence>
<keyword evidence="1" id="KW-0677">Repeat</keyword>
<dbReference type="AlphaFoldDB" id="A0AAE0BNR1"/>
<evidence type="ECO:0000256" key="1">
    <source>
        <dbReference type="ARBA" id="ARBA00022737"/>
    </source>
</evidence>
<evidence type="ECO:0000313" key="6">
    <source>
        <dbReference type="EMBL" id="KAK3239074.1"/>
    </source>
</evidence>
<feature type="non-terminal residue" evidence="6">
    <location>
        <position position="325"/>
    </location>
</feature>
<feature type="region of interest" description="Disordered" evidence="4">
    <location>
        <begin position="1"/>
        <end position="164"/>
    </location>
</feature>
<name>A0AAE0BNR1_9CHLO</name>
<gene>
    <name evidence="6" type="ORF">CYMTET_50974</name>
</gene>
<dbReference type="Gene3D" id="3.30.70.330">
    <property type="match status" value="1"/>
</dbReference>
<dbReference type="Pfam" id="PF00076">
    <property type="entry name" value="RRM_1"/>
    <property type="match status" value="1"/>
</dbReference>
<dbReference type="EMBL" id="LGRX02034033">
    <property type="protein sequence ID" value="KAK3239074.1"/>
    <property type="molecule type" value="Genomic_DNA"/>
</dbReference>
<proteinExistence type="predicted"/>
<feature type="domain" description="RRM" evidence="5">
    <location>
        <begin position="222"/>
        <end position="293"/>
    </location>
</feature>
<sequence length="325" mass="35927">MAKKRKSEEEVTETAEEDLGEDDPQTEKQLSKKKTKIEEKKRTADFTERAKQLLADRRKPKQASEEEDGDEEVEDESIKTDEVVPGGKKAEETCATCKRSVKKHRSSCPYAVAKEGVPKGEKKEKKKEKKKEQAEVQNLDSSKATTDSAVAPRDTAVSKGPAKDPSAFVQVARFDPSAVQEDGEDLLADEPFTAPAGSKPATAGLQVSEGATAAALGEQDPLKIYAGGMPFHWTEESIWEHFEYCGEVTEVDMMTFEDSGRFRGIALITFAHETTVAKAIELDGTWVEDFQLKELTPHLDASHELTQHLDASHELTQHLDASHEL</sequence>
<dbReference type="SUPFAM" id="SSF54928">
    <property type="entry name" value="RNA-binding domain, RBD"/>
    <property type="match status" value="1"/>
</dbReference>
<dbReference type="InterPro" id="IPR012677">
    <property type="entry name" value="Nucleotide-bd_a/b_plait_sf"/>
</dbReference>
<feature type="compositionally biased region" description="Acidic residues" evidence="4">
    <location>
        <begin position="65"/>
        <end position="75"/>
    </location>
</feature>
<accession>A0AAE0BNR1</accession>
<feature type="compositionally biased region" description="Basic and acidic residues" evidence="4">
    <location>
        <begin position="25"/>
        <end position="57"/>
    </location>
</feature>
<dbReference type="Proteomes" id="UP001190700">
    <property type="component" value="Unassembled WGS sequence"/>
</dbReference>
<keyword evidence="2 3" id="KW-0694">RNA-binding</keyword>
<dbReference type="PROSITE" id="PS50102">
    <property type="entry name" value="RRM"/>
    <property type="match status" value="1"/>
</dbReference>
<dbReference type="SMART" id="SM00360">
    <property type="entry name" value="RRM"/>
    <property type="match status" value="1"/>
</dbReference>
<feature type="compositionally biased region" description="Polar residues" evidence="4">
    <location>
        <begin position="138"/>
        <end position="148"/>
    </location>
</feature>
<feature type="compositionally biased region" description="Basic and acidic residues" evidence="4">
    <location>
        <begin position="76"/>
        <end position="92"/>
    </location>
</feature>
<keyword evidence="7" id="KW-1185">Reference proteome</keyword>
<dbReference type="GO" id="GO:0003723">
    <property type="term" value="F:RNA binding"/>
    <property type="evidence" value="ECO:0007669"/>
    <property type="project" value="UniProtKB-UniRule"/>
</dbReference>
<evidence type="ECO:0000256" key="4">
    <source>
        <dbReference type="SAM" id="MobiDB-lite"/>
    </source>
</evidence>
<dbReference type="InterPro" id="IPR000504">
    <property type="entry name" value="RRM_dom"/>
</dbReference>